<comment type="caution">
    <text evidence="2">The sequence shown here is derived from an EMBL/GenBank/DDBJ whole genome shotgun (WGS) entry which is preliminary data.</text>
</comment>
<evidence type="ECO:0000313" key="2">
    <source>
        <dbReference type="EMBL" id="MBP2363389.1"/>
    </source>
</evidence>
<accession>A0ABS4VHK1</accession>
<gene>
    <name evidence="2" type="ORF">JOF59_005881</name>
</gene>
<keyword evidence="3" id="KW-1185">Reference proteome</keyword>
<dbReference type="InterPro" id="IPR024735">
    <property type="entry name" value="TcpC"/>
</dbReference>
<sequence>MAALFCDLWLRSDDDAPDSVTARAVKTLAPNVALPAHGGGAVAQPVQSVVAVRSERVAGGAWSVVVAAQFTVRDKAAEPGSGAQPSQVVRYFAVPVSASSSATGSGAFTVTAPPAQIAGPAAVPVEGSRFENQLPADGEVVASLGEFFSAYLAGVGEVGRYLSPGTALVAVSGSGYSRVVVEEAFADTEAAGGPVPKDGTKVRVQARVDAVVAKTQKWPLAYELTMTARSGRWEVTVLHAGADPKATSSSAKAAAAAGGEEQ</sequence>
<dbReference type="EMBL" id="JAGINS010000002">
    <property type="protein sequence ID" value="MBP2363389.1"/>
    <property type="molecule type" value="Genomic_DNA"/>
</dbReference>
<organism evidence="2 3">
    <name type="scientific">Streptomyces clavifer</name>
    <dbReference type="NCBI Taxonomy" id="68188"/>
    <lineage>
        <taxon>Bacteria</taxon>
        <taxon>Bacillati</taxon>
        <taxon>Actinomycetota</taxon>
        <taxon>Actinomycetes</taxon>
        <taxon>Kitasatosporales</taxon>
        <taxon>Streptomycetaceae</taxon>
        <taxon>Streptomyces</taxon>
    </lineage>
</organism>
<dbReference type="RefSeq" id="WP_245377904.1">
    <property type="nucleotide sequence ID" value="NZ_BMWJ01000023.1"/>
</dbReference>
<dbReference type="Pfam" id="PF12642">
    <property type="entry name" value="TpcC"/>
    <property type="match status" value="1"/>
</dbReference>
<feature type="region of interest" description="Disordered" evidence="1">
    <location>
        <begin position="243"/>
        <end position="262"/>
    </location>
</feature>
<name>A0ABS4VHK1_9ACTN</name>
<evidence type="ECO:0000313" key="3">
    <source>
        <dbReference type="Proteomes" id="UP001519311"/>
    </source>
</evidence>
<protein>
    <recommendedName>
        <fullName evidence="4">Conjugative transposon protein TcpC</fullName>
    </recommendedName>
</protein>
<dbReference type="Proteomes" id="UP001519311">
    <property type="component" value="Unassembled WGS sequence"/>
</dbReference>
<evidence type="ECO:0008006" key="4">
    <source>
        <dbReference type="Google" id="ProtNLM"/>
    </source>
</evidence>
<feature type="compositionally biased region" description="Low complexity" evidence="1">
    <location>
        <begin position="245"/>
        <end position="262"/>
    </location>
</feature>
<evidence type="ECO:0000256" key="1">
    <source>
        <dbReference type="SAM" id="MobiDB-lite"/>
    </source>
</evidence>
<proteinExistence type="predicted"/>
<reference evidence="2 3" key="1">
    <citation type="submission" date="2021-03" db="EMBL/GenBank/DDBJ databases">
        <title>Sequencing the genomes of 1000 actinobacteria strains.</title>
        <authorList>
            <person name="Klenk H.-P."/>
        </authorList>
    </citation>
    <scope>NUCLEOTIDE SEQUENCE [LARGE SCALE GENOMIC DNA]</scope>
    <source>
        <strain evidence="2 3">DSM 40843</strain>
    </source>
</reference>